<dbReference type="EMBL" id="CP093326">
    <property type="protein sequence ID" value="UNK46072.1"/>
    <property type="molecule type" value="Genomic_DNA"/>
</dbReference>
<protein>
    <recommendedName>
        <fullName evidence="3">Cytoplasmic protein</fullName>
    </recommendedName>
</protein>
<accession>A0ABY3W9E3</accession>
<proteinExistence type="predicted"/>
<organism evidence="1 2">
    <name type="scientific">Arthrobacter sulfonylureivorans</name>
    <dbReference type="NCBI Taxonomy" id="2486855"/>
    <lineage>
        <taxon>Bacteria</taxon>
        <taxon>Bacillati</taxon>
        <taxon>Actinomycetota</taxon>
        <taxon>Actinomycetes</taxon>
        <taxon>Micrococcales</taxon>
        <taxon>Micrococcaceae</taxon>
        <taxon>Arthrobacter</taxon>
    </lineage>
</organism>
<gene>
    <name evidence="1" type="ORF">MNQ99_01445</name>
</gene>
<reference evidence="1 2" key="1">
    <citation type="submission" date="2022-03" db="EMBL/GenBank/DDBJ databases">
        <title>Isotopic signatures of nitrous oxide derived from detoxification processes.</title>
        <authorList>
            <person name="Behrendt U."/>
            <person name="Buchen C."/>
            <person name="Well R."/>
            <person name="Ulrich A."/>
            <person name="Rohe L."/>
            <person name="Kolb S."/>
            <person name="Schloter M."/>
            <person name="Horn M.A."/>
            <person name="Augustin J."/>
        </authorList>
    </citation>
    <scope>NUCLEOTIDE SEQUENCE [LARGE SCALE GENOMIC DNA]</scope>
    <source>
        <strain evidence="1 2">S4-C24</strain>
    </source>
</reference>
<sequence length="102" mass="11259">MTAFNAPWDNVAFPEPLADGLPAHPRPAQHLLETEKAESAQRCSHCPASEVRQYRVLSEGGWWNVAKCQTCLRSIARTPAPIFGSYKPLGLVPAIRFGKETN</sequence>
<dbReference type="Proteomes" id="UP000829069">
    <property type="component" value="Chromosome"/>
</dbReference>
<name>A0ABY3W9E3_9MICC</name>
<keyword evidence="2" id="KW-1185">Reference proteome</keyword>
<evidence type="ECO:0008006" key="3">
    <source>
        <dbReference type="Google" id="ProtNLM"/>
    </source>
</evidence>
<evidence type="ECO:0000313" key="2">
    <source>
        <dbReference type="Proteomes" id="UP000829069"/>
    </source>
</evidence>
<dbReference type="RefSeq" id="WP_241914170.1">
    <property type="nucleotide sequence ID" value="NZ_CP093326.1"/>
</dbReference>
<evidence type="ECO:0000313" key="1">
    <source>
        <dbReference type="EMBL" id="UNK46072.1"/>
    </source>
</evidence>